<feature type="domain" description="AAA+ ATPase" evidence="8">
    <location>
        <begin position="36"/>
        <end position="175"/>
    </location>
</feature>
<keyword evidence="6" id="KW-0239">DNA-directed DNA polymerase</keyword>
<sequence length="391" mass="42719">MSVWQEVVDQEEVVNQLKVAVTDVAKAKTKTASAAFTQTWLITGPPGSGRSTAARAFAAAIQCDQGGCGECRSCKQILNNSHQDVTVVAPTGLTIGVEDARDLIQKAYLEPSVGNWQVFIVEDADRLTPPAANALLKILEEPPTRTFFLLCAPAAEDVLPTIKSRCRHLGLRLPRTNQVAQLLIDRNDIEPELANFVAKAALGHVGVAKALATNPQARARREQTLQIPLNLDSLPACFVQAQQLYDNILALVEETQDERDEVEQSELLNAFGAGTEGVKKSRVEFLARGAMKDLKDDQKSKRTRAIRDQLDRSLQDLLSLYRDVLFVQLGVEVALINEELRSSIERLAKRATPTATRKALDAIQESRAAISASANPLLVLESLLINLARTS</sequence>
<dbReference type="GO" id="GO:0008408">
    <property type="term" value="F:3'-5' exonuclease activity"/>
    <property type="evidence" value="ECO:0007669"/>
    <property type="project" value="InterPro"/>
</dbReference>
<evidence type="ECO:0000259" key="8">
    <source>
        <dbReference type="SMART" id="SM00382"/>
    </source>
</evidence>
<dbReference type="EC" id="2.7.7.7" evidence="1"/>
<dbReference type="SMART" id="SM00382">
    <property type="entry name" value="AAA"/>
    <property type="match status" value="1"/>
</dbReference>
<gene>
    <name evidence="9" type="ORF">UFOPK1726_00412</name>
</gene>
<dbReference type="InterPro" id="IPR004622">
    <property type="entry name" value="DNA_pol_HolB"/>
</dbReference>
<evidence type="ECO:0000256" key="3">
    <source>
        <dbReference type="ARBA" id="ARBA00022679"/>
    </source>
</evidence>
<reference evidence="9" key="1">
    <citation type="submission" date="2020-05" db="EMBL/GenBank/DDBJ databases">
        <authorList>
            <person name="Chiriac C."/>
            <person name="Salcher M."/>
            <person name="Ghai R."/>
            <person name="Kavagutti S V."/>
        </authorList>
    </citation>
    <scope>NUCLEOTIDE SEQUENCE</scope>
</reference>
<evidence type="ECO:0000256" key="5">
    <source>
        <dbReference type="ARBA" id="ARBA00022705"/>
    </source>
</evidence>
<dbReference type="GO" id="GO:0009360">
    <property type="term" value="C:DNA polymerase III complex"/>
    <property type="evidence" value="ECO:0007669"/>
    <property type="project" value="InterPro"/>
</dbReference>
<dbReference type="InterPro" id="IPR050238">
    <property type="entry name" value="DNA_Rep/Repair_Clamp_Loader"/>
</dbReference>
<dbReference type="InterPro" id="IPR015199">
    <property type="entry name" value="DNA_pol_III_delta_C"/>
</dbReference>
<evidence type="ECO:0000256" key="7">
    <source>
        <dbReference type="ARBA" id="ARBA00049244"/>
    </source>
</evidence>
<evidence type="ECO:0000256" key="4">
    <source>
        <dbReference type="ARBA" id="ARBA00022695"/>
    </source>
</evidence>
<dbReference type="InterPro" id="IPR027417">
    <property type="entry name" value="P-loop_NTPase"/>
</dbReference>
<keyword evidence="5" id="KW-0235">DNA replication</keyword>
<dbReference type="PANTHER" id="PTHR11669:SF8">
    <property type="entry name" value="DNA POLYMERASE III SUBUNIT DELTA"/>
    <property type="match status" value="1"/>
</dbReference>
<dbReference type="PANTHER" id="PTHR11669">
    <property type="entry name" value="REPLICATION FACTOR C / DNA POLYMERASE III GAMMA-TAU SUBUNIT"/>
    <property type="match status" value="1"/>
</dbReference>
<keyword evidence="3" id="KW-0808">Transferase</keyword>
<dbReference type="GO" id="GO:0003677">
    <property type="term" value="F:DNA binding"/>
    <property type="evidence" value="ECO:0007669"/>
    <property type="project" value="InterPro"/>
</dbReference>
<evidence type="ECO:0000313" key="9">
    <source>
        <dbReference type="EMBL" id="CAB4573181.1"/>
    </source>
</evidence>
<evidence type="ECO:0000256" key="2">
    <source>
        <dbReference type="ARBA" id="ARBA00014363"/>
    </source>
</evidence>
<protein>
    <recommendedName>
        <fullName evidence="2">DNA polymerase III subunit delta'</fullName>
        <ecNumber evidence="1">2.7.7.7</ecNumber>
    </recommendedName>
</protein>
<dbReference type="EMBL" id="CAEZTT010000032">
    <property type="protein sequence ID" value="CAB4573181.1"/>
    <property type="molecule type" value="Genomic_DNA"/>
</dbReference>
<dbReference type="GO" id="GO:0006261">
    <property type="term" value="P:DNA-templated DNA replication"/>
    <property type="evidence" value="ECO:0007669"/>
    <property type="project" value="TreeGrafter"/>
</dbReference>
<dbReference type="InterPro" id="IPR003593">
    <property type="entry name" value="AAA+_ATPase"/>
</dbReference>
<dbReference type="GO" id="GO:0003887">
    <property type="term" value="F:DNA-directed DNA polymerase activity"/>
    <property type="evidence" value="ECO:0007669"/>
    <property type="project" value="UniProtKB-KW"/>
</dbReference>
<dbReference type="Gene3D" id="3.40.50.300">
    <property type="entry name" value="P-loop containing nucleotide triphosphate hydrolases"/>
    <property type="match status" value="1"/>
</dbReference>
<dbReference type="SUPFAM" id="SSF52540">
    <property type="entry name" value="P-loop containing nucleoside triphosphate hydrolases"/>
    <property type="match status" value="1"/>
</dbReference>
<name>A0A6J6EA61_9ZZZZ</name>
<dbReference type="AlphaFoldDB" id="A0A6J6EA61"/>
<dbReference type="InterPro" id="IPR008921">
    <property type="entry name" value="DNA_pol3_clamp-load_cplx_C"/>
</dbReference>
<evidence type="ECO:0000256" key="1">
    <source>
        <dbReference type="ARBA" id="ARBA00012417"/>
    </source>
</evidence>
<comment type="catalytic activity">
    <reaction evidence="7">
        <text>DNA(n) + a 2'-deoxyribonucleoside 5'-triphosphate = DNA(n+1) + diphosphate</text>
        <dbReference type="Rhea" id="RHEA:22508"/>
        <dbReference type="Rhea" id="RHEA-COMP:17339"/>
        <dbReference type="Rhea" id="RHEA-COMP:17340"/>
        <dbReference type="ChEBI" id="CHEBI:33019"/>
        <dbReference type="ChEBI" id="CHEBI:61560"/>
        <dbReference type="ChEBI" id="CHEBI:173112"/>
        <dbReference type="EC" id="2.7.7.7"/>
    </reaction>
</comment>
<dbReference type="NCBIfam" id="NF005926">
    <property type="entry name" value="PRK07940.1"/>
    <property type="match status" value="1"/>
</dbReference>
<evidence type="ECO:0000256" key="6">
    <source>
        <dbReference type="ARBA" id="ARBA00022932"/>
    </source>
</evidence>
<dbReference type="Pfam" id="PF09115">
    <property type="entry name" value="DNApol3-delta_C"/>
    <property type="match status" value="1"/>
</dbReference>
<keyword evidence="4" id="KW-0548">Nucleotidyltransferase</keyword>
<dbReference type="Pfam" id="PF13177">
    <property type="entry name" value="DNA_pol3_delta2"/>
    <property type="match status" value="1"/>
</dbReference>
<accession>A0A6J6EA61</accession>
<dbReference type="SUPFAM" id="SSF48019">
    <property type="entry name" value="post-AAA+ oligomerization domain-like"/>
    <property type="match status" value="1"/>
</dbReference>
<proteinExistence type="predicted"/>
<organism evidence="9">
    <name type="scientific">freshwater metagenome</name>
    <dbReference type="NCBI Taxonomy" id="449393"/>
    <lineage>
        <taxon>unclassified sequences</taxon>
        <taxon>metagenomes</taxon>
        <taxon>ecological metagenomes</taxon>
    </lineage>
</organism>
<dbReference type="NCBIfam" id="TIGR00678">
    <property type="entry name" value="holB"/>
    <property type="match status" value="1"/>
</dbReference>